<dbReference type="GO" id="GO:0016829">
    <property type="term" value="F:lyase activity"/>
    <property type="evidence" value="ECO:0007669"/>
    <property type="project" value="UniProtKB-KW"/>
</dbReference>
<organism evidence="8 9">
    <name type="scientific">Muricoccus nepalensis</name>
    <dbReference type="NCBI Taxonomy" id="1854500"/>
    <lineage>
        <taxon>Bacteria</taxon>
        <taxon>Pseudomonadati</taxon>
        <taxon>Pseudomonadota</taxon>
        <taxon>Alphaproteobacteria</taxon>
        <taxon>Acetobacterales</taxon>
        <taxon>Roseomonadaceae</taxon>
        <taxon>Muricoccus</taxon>
    </lineage>
</organism>
<evidence type="ECO:0000256" key="6">
    <source>
        <dbReference type="PIRSR" id="PIRSR015582-2"/>
    </source>
</evidence>
<evidence type="ECO:0000256" key="3">
    <source>
        <dbReference type="ARBA" id="ARBA00022723"/>
    </source>
</evidence>
<feature type="binding site" evidence="5">
    <location>
        <position position="135"/>
    </location>
    <ligand>
        <name>substrate</name>
    </ligand>
</feature>
<evidence type="ECO:0000256" key="4">
    <source>
        <dbReference type="ARBA" id="ARBA00022842"/>
    </source>
</evidence>
<sequence>MAERPARLHRSELAVPGIQPRFFGKAAQGPADIVFLDLEDAVAPAAKEVARERVIEALQGIDWGRRAMAVRVNALGTPWVLRDIVDVARACPRLDLILLPKAESAFDVRFVAELLASVERERPRDRPVGIEVLLETARGIVHADEIAAASPRLEAMVFGVGDYSADLRTPDTVFGRPSPDYAVLTDPGAEGARALHWNDQWHYALARVVNACRANGLRPIDGPYTDYRDPEGFAASAARARALGFEGKWAIHPTQVEAANRAFSPAPEQLEWARAVTAALDGAAAEGGGAVGMDGVLVDLVHARRARAIMERAALIARREGGEDG</sequence>
<comment type="similarity">
    <text evidence="2">Belongs to the HpcH/HpaI aldolase family.</text>
</comment>
<feature type="binding site" evidence="6">
    <location>
        <position position="135"/>
    </location>
    <ligand>
        <name>Mg(2+)</name>
        <dbReference type="ChEBI" id="CHEBI:18420"/>
    </ligand>
</feature>
<dbReference type="PIRSF" id="PIRSF015582">
    <property type="entry name" value="Cit_lyase_B"/>
    <property type="match status" value="1"/>
</dbReference>
<feature type="domain" description="HpcH/HpaI aldolase/citrate lyase" evidence="7">
    <location>
        <begin position="12"/>
        <end position="253"/>
    </location>
</feature>
<name>A0A502GDX9_9PROT</name>
<proteinExistence type="inferred from homology"/>
<evidence type="ECO:0000256" key="2">
    <source>
        <dbReference type="ARBA" id="ARBA00005568"/>
    </source>
</evidence>
<keyword evidence="4 6" id="KW-0460">Magnesium</keyword>
<evidence type="ECO:0000256" key="1">
    <source>
        <dbReference type="ARBA" id="ARBA00001946"/>
    </source>
</evidence>
<dbReference type="InterPro" id="IPR011206">
    <property type="entry name" value="Citrate_lyase_beta/mcl1/mcl2"/>
</dbReference>
<keyword evidence="9" id="KW-1185">Reference proteome</keyword>
<comment type="caution">
    <text evidence="8">The sequence shown here is derived from an EMBL/GenBank/DDBJ whole genome shotgun (WGS) entry which is preliminary data.</text>
</comment>
<dbReference type="InterPro" id="IPR040442">
    <property type="entry name" value="Pyrv_kinase-like_dom_sf"/>
</dbReference>
<dbReference type="AlphaFoldDB" id="A0A502GDX9"/>
<keyword evidence="8" id="KW-0456">Lyase</keyword>
<dbReference type="SUPFAM" id="SSF51621">
    <property type="entry name" value="Phosphoenolpyruvate/pyruvate domain"/>
    <property type="match status" value="1"/>
</dbReference>
<keyword evidence="3 6" id="KW-0479">Metal-binding</keyword>
<reference evidence="8 9" key="1">
    <citation type="journal article" date="2019" name="Environ. Microbiol.">
        <title>Species interactions and distinct microbial communities in high Arctic permafrost affected cryosols are associated with the CH4 and CO2 gas fluxes.</title>
        <authorList>
            <person name="Altshuler I."/>
            <person name="Hamel J."/>
            <person name="Turney S."/>
            <person name="Magnuson E."/>
            <person name="Levesque R."/>
            <person name="Greer C."/>
            <person name="Whyte L.G."/>
        </authorList>
    </citation>
    <scope>NUCLEOTIDE SEQUENCE [LARGE SCALE GENOMIC DNA]</scope>
    <source>
        <strain evidence="8 9">S9.3B</strain>
    </source>
</reference>
<dbReference type="GO" id="GO:0006107">
    <property type="term" value="P:oxaloacetate metabolic process"/>
    <property type="evidence" value="ECO:0007669"/>
    <property type="project" value="TreeGrafter"/>
</dbReference>
<evidence type="ECO:0000256" key="5">
    <source>
        <dbReference type="PIRSR" id="PIRSR015582-1"/>
    </source>
</evidence>
<dbReference type="OrthoDB" id="9800547at2"/>
<protein>
    <submittedName>
        <fullName evidence="8">CoA ester lyase</fullName>
    </submittedName>
</protein>
<dbReference type="EMBL" id="RCZP01000003">
    <property type="protein sequence ID" value="TPG59728.1"/>
    <property type="molecule type" value="Genomic_DNA"/>
</dbReference>
<gene>
    <name evidence="8" type="ORF">EAH89_05705</name>
</gene>
<evidence type="ECO:0000313" key="9">
    <source>
        <dbReference type="Proteomes" id="UP000317078"/>
    </source>
</evidence>
<dbReference type="InterPro" id="IPR005000">
    <property type="entry name" value="Aldolase/citrate-lyase_domain"/>
</dbReference>
<feature type="binding site" evidence="5">
    <location>
        <position position="71"/>
    </location>
    <ligand>
        <name>substrate</name>
    </ligand>
</feature>
<comment type="cofactor">
    <cofactor evidence="1">
        <name>Mg(2+)</name>
        <dbReference type="ChEBI" id="CHEBI:18420"/>
    </cofactor>
</comment>
<evidence type="ECO:0000259" key="7">
    <source>
        <dbReference type="Pfam" id="PF03328"/>
    </source>
</evidence>
<dbReference type="InterPro" id="IPR015813">
    <property type="entry name" value="Pyrv/PenolPyrv_kinase-like_dom"/>
</dbReference>
<dbReference type="RefSeq" id="WP_140881826.1">
    <property type="nucleotide sequence ID" value="NZ_RCZP01000003.1"/>
</dbReference>
<dbReference type="Gene3D" id="3.20.20.60">
    <property type="entry name" value="Phosphoenolpyruvate-binding domains"/>
    <property type="match status" value="1"/>
</dbReference>
<dbReference type="Proteomes" id="UP000317078">
    <property type="component" value="Unassembled WGS sequence"/>
</dbReference>
<dbReference type="GO" id="GO:0000287">
    <property type="term" value="F:magnesium ion binding"/>
    <property type="evidence" value="ECO:0007669"/>
    <property type="project" value="TreeGrafter"/>
</dbReference>
<dbReference type="Pfam" id="PF03328">
    <property type="entry name" value="HpcH_HpaI"/>
    <property type="match status" value="1"/>
</dbReference>
<dbReference type="PANTHER" id="PTHR32308:SF10">
    <property type="entry name" value="CITRATE LYASE SUBUNIT BETA"/>
    <property type="match status" value="1"/>
</dbReference>
<accession>A0A502GDX9</accession>
<evidence type="ECO:0000313" key="8">
    <source>
        <dbReference type="EMBL" id="TPG59728.1"/>
    </source>
</evidence>
<dbReference type="PANTHER" id="PTHR32308">
    <property type="entry name" value="LYASE BETA SUBUNIT, PUTATIVE (AFU_ORTHOLOGUE AFUA_4G13030)-RELATED"/>
    <property type="match status" value="1"/>
</dbReference>
<feature type="binding site" evidence="6">
    <location>
        <position position="162"/>
    </location>
    <ligand>
        <name>Mg(2+)</name>
        <dbReference type="ChEBI" id="CHEBI:18420"/>
    </ligand>
</feature>